<comment type="caution">
    <text evidence="6">The sequence shown here is derived from an EMBL/GenBank/DDBJ whole genome shotgun (WGS) entry which is preliminary data.</text>
</comment>
<dbReference type="Pfam" id="PF01812">
    <property type="entry name" value="5-FTHF_cyc-lig"/>
    <property type="match status" value="1"/>
</dbReference>
<dbReference type="AlphaFoldDB" id="A0A919PXQ5"/>
<evidence type="ECO:0000256" key="4">
    <source>
        <dbReference type="PIRSR" id="PIRSR006806-1"/>
    </source>
</evidence>
<sequence>MPSAVSPKSELRSHIRSARKAMSPTELDFSNKSLILAFSAMVRAASARSVAAYVPLAAEPGGPALVAALAVAVPTLLLPVLLPSRDLDWARYDGTLTPGPLGLSQPTGPRLGVDAVRSIDLMLVPALAVGRDGTRLGQGGGSYDRVLPRVTAPTIALLHPGELLPSVPADPHDQRVCGVVVGATTGYETAHLDWTKGCAIPHYWHSIGLSANDGG</sequence>
<accession>A0A919PXQ5</accession>
<feature type="binding site" evidence="4">
    <location>
        <begin position="8"/>
        <end position="12"/>
    </location>
    <ligand>
        <name>ATP</name>
        <dbReference type="ChEBI" id="CHEBI:30616"/>
    </ligand>
</feature>
<dbReference type="PANTHER" id="PTHR23407:SF1">
    <property type="entry name" value="5-FORMYLTETRAHYDROFOLATE CYCLO-LIGASE"/>
    <property type="match status" value="1"/>
</dbReference>
<comment type="cofactor">
    <cofactor evidence="5">
        <name>Mg(2+)</name>
        <dbReference type="ChEBI" id="CHEBI:18420"/>
    </cofactor>
</comment>
<keyword evidence="3 4" id="KW-0067">ATP-binding</keyword>
<dbReference type="EMBL" id="BONQ01000174">
    <property type="protein sequence ID" value="GIG52252.1"/>
    <property type="molecule type" value="Genomic_DNA"/>
</dbReference>
<evidence type="ECO:0000256" key="2">
    <source>
        <dbReference type="ARBA" id="ARBA00022741"/>
    </source>
</evidence>
<organism evidence="6 7">
    <name type="scientific">Dactylosporangium siamense</name>
    <dbReference type="NCBI Taxonomy" id="685454"/>
    <lineage>
        <taxon>Bacteria</taxon>
        <taxon>Bacillati</taxon>
        <taxon>Actinomycetota</taxon>
        <taxon>Actinomycetes</taxon>
        <taxon>Micromonosporales</taxon>
        <taxon>Micromonosporaceae</taxon>
        <taxon>Dactylosporangium</taxon>
    </lineage>
</organism>
<keyword evidence="5" id="KW-0479">Metal-binding</keyword>
<comment type="similarity">
    <text evidence="1 5">Belongs to the 5-formyltetrahydrofolate cyclo-ligase family.</text>
</comment>
<keyword evidence="7" id="KW-1185">Reference proteome</keyword>
<dbReference type="InterPro" id="IPR037171">
    <property type="entry name" value="NagB/RpiA_transferase-like"/>
</dbReference>
<dbReference type="InterPro" id="IPR024185">
    <property type="entry name" value="FTHF_cligase-like_sf"/>
</dbReference>
<evidence type="ECO:0000313" key="7">
    <source>
        <dbReference type="Proteomes" id="UP000660611"/>
    </source>
</evidence>
<dbReference type="InterPro" id="IPR002698">
    <property type="entry name" value="FTHF_cligase"/>
</dbReference>
<keyword evidence="2 4" id="KW-0547">Nucleotide-binding</keyword>
<proteinExistence type="inferred from homology"/>
<dbReference type="Gene3D" id="3.40.50.10420">
    <property type="entry name" value="NagB/RpiA/CoA transferase-like"/>
    <property type="match status" value="1"/>
</dbReference>
<dbReference type="GO" id="GO:0009396">
    <property type="term" value="P:folic acid-containing compound biosynthetic process"/>
    <property type="evidence" value="ECO:0007669"/>
    <property type="project" value="TreeGrafter"/>
</dbReference>
<keyword evidence="5" id="KW-0460">Magnesium</keyword>
<dbReference type="GO" id="GO:0046872">
    <property type="term" value="F:metal ion binding"/>
    <property type="evidence" value="ECO:0007669"/>
    <property type="project" value="UniProtKB-KW"/>
</dbReference>
<evidence type="ECO:0000256" key="3">
    <source>
        <dbReference type="ARBA" id="ARBA00022840"/>
    </source>
</evidence>
<dbReference type="EC" id="6.3.3.2" evidence="5"/>
<dbReference type="GO" id="GO:0030272">
    <property type="term" value="F:5-formyltetrahydrofolate cyclo-ligase activity"/>
    <property type="evidence" value="ECO:0007669"/>
    <property type="project" value="UniProtKB-EC"/>
</dbReference>
<evidence type="ECO:0000256" key="5">
    <source>
        <dbReference type="RuleBase" id="RU361279"/>
    </source>
</evidence>
<feature type="binding site" evidence="4">
    <location>
        <begin position="135"/>
        <end position="143"/>
    </location>
    <ligand>
        <name>ATP</name>
        <dbReference type="ChEBI" id="CHEBI:30616"/>
    </ligand>
</feature>
<gene>
    <name evidence="6" type="ORF">Dsi01nite_102930</name>
</gene>
<dbReference type="SUPFAM" id="SSF100950">
    <property type="entry name" value="NagB/RpiA/CoA transferase-like"/>
    <property type="match status" value="1"/>
</dbReference>
<comment type="catalytic activity">
    <reaction evidence="5">
        <text>(6S)-5-formyl-5,6,7,8-tetrahydrofolate + ATP = (6R)-5,10-methenyltetrahydrofolate + ADP + phosphate</text>
        <dbReference type="Rhea" id="RHEA:10488"/>
        <dbReference type="ChEBI" id="CHEBI:30616"/>
        <dbReference type="ChEBI" id="CHEBI:43474"/>
        <dbReference type="ChEBI" id="CHEBI:57455"/>
        <dbReference type="ChEBI" id="CHEBI:57457"/>
        <dbReference type="ChEBI" id="CHEBI:456216"/>
        <dbReference type="EC" id="6.3.3.2"/>
    </reaction>
</comment>
<dbReference type="NCBIfam" id="TIGR02727">
    <property type="entry name" value="MTHFS_bact"/>
    <property type="match status" value="1"/>
</dbReference>
<dbReference type="Proteomes" id="UP000660611">
    <property type="component" value="Unassembled WGS sequence"/>
</dbReference>
<name>A0A919PXQ5_9ACTN</name>
<feature type="binding site" evidence="4">
    <location>
        <position position="59"/>
    </location>
    <ligand>
        <name>substrate</name>
    </ligand>
</feature>
<protein>
    <recommendedName>
        <fullName evidence="5">5-formyltetrahydrofolate cyclo-ligase</fullName>
        <ecNumber evidence="5">6.3.3.2</ecNumber>
    </recommendedName>
</protein>
<dbReference type="GO" id="GO:0005524">
    <property type="term" value="F:ATP binding"/>
    <property type="evidence" value="ECO:0007669"/>
    <property type="project" value="UniProtKB-KW"/>
</dbReference>
<evidence type="ECO:0000313" key="6">
    <source>
        <dbReference type="EMBL" id="GIG52252.1"/>
    </source>
</evidence>
<dbReference type="PIRSF" id="PIRSF006806">
    <property type="entry name" value="FTHF_cligase"/>
    <property type="match status" value="1"/>
</dbReference>
<dbReference type="PANTHER" id="PTHR23407">
    <property type="entry name" value="ATPASE INHIBITOR/5-FORMYLTETRAHYDROFOLATE CYCLO-LIGASE"/>
    <property type="match status" value="1"/>
</dbReference>
<dbReference type="GO" id="GO:0035999">
    <property type="term" value="P:tetrahydrofolate interconversion"/>
    <property type="evidence" value="ECO:0007669"/>
    <property type="project" value="TreeGrafter"/>
</dbReference>
<feature type="binding site" evidence="4">
    <location>
        <position position="54"/>
    </location>
    <ligand>
        <name>substrate</name>
    </ligand>
</feature>
<evidence type="ECO:0000256" key="1">
    <source>
        <dbReference type="ARBA" id="ARBA00010638"/>
    </source>
</evidence>
<reference evidence="6" key="1">
    <citation type="submission" date="2021-01" db="EMBL/GenBank/DDBJ databases">
        <title>Whole genome shotgun sequence of Dactylosporangium siamense NBRC 106093.</title>
        <authorList>
            <person name="Komaki H."/>
            <person name="Tamura T."/>
        </authorList>
    </citation>
    <scope>NUCLEOTIDE SEQUENCE</scope>
    <source>
        <strain evidence="6">NBRC 106093</strain>
    </source>
</reference>